<name>A0ABQ1RTC9_9BURK</name>
<dbReference type="Proteomes" id="UP000597138">
    <property type="component" value="Unassembled WGS sequence"/>
</dbReference>
<reference evidence="2" key="1">
    <citation type="journal article" date="2019" name="Int. J. Syst. Evol. Microbiol.">
        <title>The Global Catalogue of Microorganisms (GCM) 10K type strain sequencing project: providing services to taxonomists for standard genome sequencing and annotation.</title>
        <authorList>
            <consortium name="The Broad Institute Genomics Platform"/>
            <consortium name="The Broad Institute Genome Sequencing Center for Infectious Disease"/>
            <person name="Wu L."/>
            <person name="Ma J."/>
        </authorList>
    </citation>
    <scope>NUCLEOTIDE SEQUENCE [LARGE SCALE GENOMIC DNA]</scope>
    <source>
        <strain evidence="2">CGMCC 1.11013</strain>
    </source>
</reference>
<organism evidence="1 2">
    <name type="scientific">Caballeronia grimmiae</name>
    <dbReference type="NCBI Taxonomy" id="1071679"/>
    <lineage>
        <taxon>Bacteria</taxon>
        <taxon>Pseudomonadati</taxon>
        <taxon>Pseudomonadota</taxon>
        <taxon>Betaproteobacteria</taxon>
        <taxon>Burkholderiales</taxon>
        <taxon>Burkholderiaceae</taxon>
        <taxon>Caballeronia</taxon>
    </lineage>
</organism>
<evidence type="ECO:0000313" key="1">
    <source>
        <dbReference type="EMBL" id="GGD78275.1"/>
    </source>
</evidence>
<accession>A0ABQ1RTC9</accession>
<sequence>MAVFRVRLLVHALRFLPRKALALVFEEQRAGGQIGEGEHAPAMNGRIADNGSTHGVAGRSIEFECLSAGAAIAVMPMPAVSPPQRETQGAQAIERHACALS</sequence>
<proteinExistence type="predicted"/>
<dbReference type="EMBL" id="BMEG01000005">
    <property type="protein sequence ID" value="GGD78275.1"/>
    <property type="molecule type" value="Genomic_DNA"/>
</dbReference>
<evidence type="ECO:0008006" key="3">
    <source>
        <dbReference type="Google" id="ProtNLM"/>
    </source>
</evidence>
<comment type="caution">
    <text evidence="1">The sequence shown here is derived from an EMBL/GenBank/DDBJ whole genome shotgun (WGS) entry which is preliminary data.</text>
</comment>
<gene>
    <name evidence="1" type="ORF">GCM10010985_35980</name>
</gene>
<keyword evidence="2" id="KW-1185">Reference proteome</keyword>
<evidence type="ECO:0000313" key="2">
    <source>
        <dbReference type="Proteomes" id="UP000597138"/>
    </source>
</evidence>
<protein>
    <recommendedName>
        <fullName evidence="3">Secreted protein</fullName>
    </recommendedName>
</protein>